<gene>
    <name evidence="1" type="ORF">S01H1_18765</name>
</gene>
<accession>X0TPZ9</accession>
<dbReference type="EMBL" id="BARS01010062">
    <property type="protein sequence ID" value="GAF89311.1"/>
    <property type="molecule type" value="Genomic_DNA"/>
</dbReference>
<proteinExistence type="predicted"/>
<dbReference type="AlphaFoldDB" id="X0TPZ9"/>
<evidence type="ECO:0000313" key="1">
    <source>
        <dbReference type="EMBL" id="GAF89311.1"/>
    </source>
</evidence>
<comment type="caution">
    <text evidence="1">The sequence shown here is derived from an EMBL/GenBank/DDBJ whole genome shotgun (WGS) entry which is preliminary data.</text>
</comment>
<feature type="non-terminal residue" evidence="1">
    <location>
        <position position="1"/>
    </location>
</feature>
<sequence>SYLSAGAAGGVTEQVVVRVPQNVPGVLAGVMIQGGSAADTMTSARVISQSDYSIDTTMWRMLGGDLRNGILFAQPAAAVANGLLTFSQQSLGNLFVPLFNLSLQDDLRMQITTTAAETFTFTPVIVSGIAGKPQPGAVQTQAVPTSVSKAILSVSDAQA</sequence>
<name>X0TPZ9_9ZZZZ</name>
<reference evidence="1" key="1">
    <citation type="journal article" date="2014" name="Front. Microbiol.">
        <title>High frequency of phylogenetically diverse reductive dehalogenase-homologous genes in deep subseafloor sedimentary metagenomes.</title>
        <authorList>
            <person name="Kawai M."/>
            <person name="Futagami T."/>
            <person name="Toyoda A."/>
            <person name="Takaki Y."/>
            <person name="Nishi S."/>
            <person name="Hori S."/>
            <person name="Arai W."/>
            <person name="Tsubouchi T."/>
            <person name="Morono Y."/>
            <person name="Uchiyama I."/>
            <person name="Ito T."/>
            <person name="Fujiyama A."/>
            <person name="Inagaki F."/>
            <person name="Takami H."/>
        </authorList>
    </citation>
    <scope>NUCLEOTIDE SEQUENCE</scope>
    <source>
        <strain evidence="1">Expedition CK06-06</strain>
    </source>
</reference>
<organism evidence="1">
    <name type="scientific">marine sediment metagenome</name>
    <dbReference type="NCBI Taxonomy" id="412755"/>
    <lineage>
        <taxon>unclassified sequences</taxon>
        <taxon>metagenomes</taxon>
        <taxon>ecological metagenomes</taxon>
    </lineage>
</organism>
<protein>
    <submittedName>
        <fullName evidence="1">Uncharacterized protein</fullName>
    </submittedName>
</protein>